<dbReference type="Pfam" id="PF00201">
    <property type="entry name" value="UDPGT"/>
    <property type="match status" value="1"/>
</dbReference>
<evidence type="ECO:0000256" key="3">
    <source>
        <dbReference type="ARBA" id="ARBA00022679"/>
    </source>
</evidence>
<organism evidence="4 5">
    <name type="scientific">Manduca sexta</name>
    <name type="common">Tobacco hawkmoth</name>
    <name type="synonym">Tobacco hornworm</name>
    <dbReference type="NCBI Taxonomy" id="7130"/>
    <lineage>
        <taxon>Eukaryota</taxon>
        <taxon>Metazoa</taxon>
        <taxon>Ecdysozoa</taxon>
        <taxon>Arthropoda</taxon>
        <taxon>Hexapoda</taxon>
        <taxon>Insecta</taxon>
        <taxon>Pterygota</taxon>
        <taxon>Neoptera</taxon>
        <taxon>Endopterygota</taxon>
        <taxon>Lepidoptera</taxon>
        <taxon>Glossata</taxon>
        <taxon>Ditrysia</taxon>
        <taxon>Bombycoidea</taxon>
        <taxon>Sphingidae</taxon>
        <taxon>Sphinginae</taxon>
        <taxon>Sphingini</taxon>
        <taxon>Manduca</taxon>
    </lineage>
</organism>
<dbReference type="GO" id="GO:0008194">
    <property type="term" value="F:UDP-glycosyltransferase activity"/>
    <property type="evidence" value="ECO:0007669"/>
    <property type="project" value="InterPro"/>
</dbReference>
<feature type="non-terminal residue" evidence="4">
    <location>
        <position position="372"/>
    </location>
</feature>
<keyword evidence="5" id="KW-1185">Reference proteome</keyword>
<proteinExistence type="inferred from homology"/>
<dbReference type="PANTHER" id="PTHR48043:SF27">
    <property type="entry name" value="UDP-GLUCURONOSYLTRANSFERASE"/>
    <property type="match status" value="1"/>
</dbReference>
<sequence>MKIPYPILVTFKVAKTKGNLQLGSRWPILCLPILLAASACGSDILMITMGGTKSHKIPFWALAKGLIRRGHNITFISGFQPDFHLDGLEEIAPEGLVSYVRNFMSSDLVGARMRGEEPVAVTDILRYGYEACDAFLNDYETRSFLRSGRSFDLIMIDGAYPECAMGLVYKMKVPFMYLNTVGFYPMPLSNSGSPTPFSVTPFFGKAFTDNMGFIDRALNAAWNLGAISLHAVSMTILQGVLRRNFGYRMPHVYDMSKNVSFILQNGHYSVSYPRPYLPNVAEIACIHCNEPKRLDPELEEWISGAGDAGFIYVSMGSSVKTAKMTLAAHKLIVDALGRLPQRVLWKHDAEQNMTNIPSNLRLLKWLPQQDLL</sequence>
<reference evidence="4" key="1">
    <citation type="journal article" date="2016" name="Insect Biochem. Mol. Biol.">
        <title>Multifaceted biological insights from a draft genome sequence of the tobacco hornworm moth, Manduca sexta.</title>
        <authorList>
            <person name="Kanost M.R."/>
            <person name="Arrese E.L."/>
            <person name="Cao X."/>
            <person name="Chen Y.R."/>
            <person name="Chellapilla S."/>
            <person name="Goldsmith M.R."/>
            <person name="Grosse-Wilde E."/>
            <person name="Heckel D.G."/>
            <person name="Herndon N."/>
            <person name="Jiang H."/>
            <person name="Papanicolaou A."/>
            <person name="Qu J."/>
            <person name="Soulages J.L."/>
            <person name="Vogel H."/>
            <person name="Walters J."/>
            <person name="Waterhouse R.M."/>
            <person name="Ahn S.J."/>
            <person name="Almeida F.C."/>
            <person name="An C."/>
            <person name="Aqrawi P."/>
            <person name="Bretschneider A."/>
            <person name="Bryant W.B."/>
            <person name="Bucks S."/>
            <person name="Chao H."/>
            <person name="Chevignon G."/>
            <person name="Christen J.M."/>
            <person name="Clarke D.F."/>
            <person name="Dittmer N.T."/>
            <person name="Ferguson L.C.F."/>
            <person name="Garavelou S."/>
            <person name="Gordon K.H.J."/>
            <person name="Gunaratna R.T."/>
            <person name="Han Y."/>
            <person name="Hauser F."/>
            <person name="He Y."/>
            <person name="Heidel-Fischer H."/>
            <person name="Hirsh A."/>
            <person name="Hu Y."/>
            <person name="Jiang H."/>
            <person name="Kalra D."/>
            <person name="Klinner C."/>
            <person name="Konig C."/>
            <person name="Kovar C."/>
            <person name="Kroll A.R."/>
            <person name="Kuwar S.S."/>
            <person name="Lee S.L."/>
            <person name="Lehman R."/>
            <person name="Li K."/>
            <person name="Li Z."/>
            <person name="Liang H."/>
            <person name="Lovelace S."/>
            <person name="Lu Z."/>
            <person name="Mansfield J.H."/>
            <person name="McCulloch K.J."/>
            <person name="Mathew T."/>
            <person name="Morton B."/>
            <person name="Muzny D.M."/>
            <person name="Neunemann D."/>
            <person name="Ongeri F."/>
            <person name="Pauchet Y."/>
            <person name="Pu L.L."/>
            <person name="Pyrousis I."/>
            <person name="Rao X.J."/>
            <person name="Redding A."/>
            <person name="Roesel C."/>
            <person name="Sanchez-Gracia A."/>
            <person name="Schaack S."/>
            <person name="Shukla A."/>
            <person name="Tetreau G."/>
            <person name="Wang Y."/>
            <person name="Xiong G.H."/>
            <person name="Traut W."/>
            <person name="Walsh T.K."/>
            <person name="Worley K.C."/>
            <person name="Wu D."/>
            <person name="Wu W."/>
            <person name="Wu Y.Q."/>
            <person name="Zhang X."/>
            <person name="Zou Z."/>
            <person name="Zucker H."/>
            <person name="Briscoe A.D."/>
            <person name="Burmester T."/>
            <person name="Clem R.J."/>
            <person name="Feyereisen R."/>
            <person name="Grimmelikhuijzen C.J.P."/>
            <person name="Hamodrakas S.J."/>
            <person name="Hansson B.S."/>
            <person name="Huguet E."/>
            <person name="Jermiin L.S."/>
            <person name="Lan Q."/>
            <person name="Lehman H.K."/>
            <person name="Lorenzen M."/>
            <person name="Merzendorfer H."/>
            <person name="Michalopoulos I."/>
            <person name="Morton D.B."/>
            <person name="Muthukrishnan S."/>
            <person name="Oakeshott J.G."/>
            <person name="Palmer W."/>
            <person name="Park Y."/>
            <person name="Passarelli A.L."/>
            <person name="Rozas J."/>
            <person name="Schwartz L.M."/>
            <person name="Smith W."/>
            <person name="Southgate A."/>
            <person name="Vilcinskas A."/>
            <person name="Vogt R."/>
            <person name="Wang P."/>
            <person name="Werren J."/>
            <person name="Yu X.Q."/>
            <person name="Zhou J.J."/>
            <person name="Brown S.J."/>
            <person name="Scherer S.E."/>
            <person name="Richards S."/>
            <person name="Blissard G.W."/>
        </authorList>
    </citation>
    <scope>NUCLEOTIDE SEQUENCE</scope>
</reference>
<evidence type="ECO:0000313" key="4">
    <source>
        <dbReference type="EMBL" id="KAG6462674.1"/>
    </source>
</evidence>
<keyword evidence="3" id="KW-0808">Transferase</keyword>
<evidence type="ECO:0000256" key="2">
    <source>
        <dbReference type="ARBA" id="ARBA00022676"/>
    </source>
</evidence>
<dbReference type="InterPro" id="IPR050271">
    <property type="entry name" value="UDP-glycosyltransferase"/>
</dbReference>
<dbReference type="PANTHER" id="PTHR48043">
    <property type="entry name" value="EG:EG0003.4 PROTEIN-RELATED"/>
    <property type="match status" value="1"/>
</dbReference>
<comment type="similarity">
    <text evidence="1">Belongs to the UDP-glycosyltransferase family.</text>
</comment>
<dbReference type="AlphaFoldDB" id="A0A921ZRR7"/>
<reference evidence="4" key="2">
    <citation type="submission" date="2020-12" db="EMBL/GenBank/DDBJ databases">
        <authorList>
            <person name="Kanost M."/>
        </authorList>
    </citation>
    <scope>NUCLEOTIDE SEQUENCE</scope>
</reference>
<gene>
    <name evidence="4" type="ORF">O3G_MSEX013403</name>
</gene>
<name>A0A921ZRR7_MANSE</name>
<dbReference type="InterPro" id="IPR002213">
    <property type="entry name" value="UDP_glucos_trans"/>
</dbReference>
<keyword evidence="2" id="KW-0328">Glycosyltransferase</keyword>
<protein>
    <submittedName>
        <fullName evidence="4">UDP-glycosyltransferase</fullName>
    </submittedName>
</protein>
<evidence type="ECO:0000313" key="5">
    <source>
        <dbReference type="Proteomes" id="UP000791440"/>
    </source>
</evidence>
<comment type="caution">
    <text evidence="4">The sequence shown here is derived from an EMBL/GenBank/DDBJ whole genome shotgun (WGS) entry which is preliminary data.</text>
</comment>
<dbReference type="CDD" id="cd03784">
    <property type="entry name" value="GT1_Gtf-like"/>
    <property type="match status" value="1"/>
</dbReference>
<accession>A0A921ZRR7</accession>
<dbReference type="Proteomes" id="UP000791440">
    <property type="component" value="Unassembled WGS sequence"/>
</dbReference>
<evidence type="ECO:0000256" key="1">
    <source>
        <dbReference type="ARBA" id="ARBA00009995"/>
    </source>
</evidence>
<dbReference type="EMBL" id="JH668879">
    <property type="protein sequence ID" value="KAG6462674.1"/>
    <property type="molecule type" value="Genomic_DNA"/>
</dbReference>